<accession>A0AAU6S972</accession>
<comment type="similarity">
    <text evidence="1 4">Belongs to the glycosyl hydrolase 53 family.</text>
</comment>
<dbReference type="EMBL" id="CP151632">
    <property type="protein sequence ID" value="WZO33453.1"/>
    <property type="molecule type" value="Genomic_DNA"/>
</dbReference>
<dbReference type="InterPro" id="IPR011683">
    <property type="entry name" value="Glyco_hydro_53"/>
</dbReference>
<keyword evidence="2 4" id="KW-0378">Hydrolase</keyword>
<protein>
    <recommendedName>
        <fullName evidence="4">Arabinogalactan endo-beta-1,4-galactanase</fullName>
        <ecNumber evidence="4">3.2.1.89</ecNumber>
    </recommendedName>
</protein>
<name>A0AAU6S972_9MICO</name>
<evidence type="ECO:0000256" key="4">
    <source>
        <dbReference type="RuleBase" id="RU361192"/>
    </source>
</evidence>
<dbReference type="RefSeq" id="WP_349428000.1">
    <property type="nucleotide sequence ID" value="NZ_CP151632.1"/>
</dbReference>
<comment type="catalytic activity">
    <reaction evidence="4">
        <text>The enzyme specifically hydrolyzes (1-&gt;4)-beta-D-galactosidic linkages in type I arabinogalactans.</text>
        <dbReference type="EC" id="3.2.1.89"/>
    </reaction>
</comment>
<evidence type="ECO:0000313" key="6">
    <source>
        <dbReference type="EMBL" id="WZO33453.1"/>
    </source>
</evidence>
<evidence type="ECO:0000256" key="2">
    <source>
        <dbReference type="ARBA" id="ARBA00022801"/>
    </source>
</evidence>
<evidence type="ECO:0000256" key="5">
    <source>
        <dbReference type="SAM" id="MobiDB-lite"/>
    </source>
</evidence>
<dbReference type="AlphaFoldDB" id="A0AAU6S972"/>
<organism evidence="6">
    <name type="scientific">Microbacterium sp. LWS13-1.2</name>
    <dbReference type="NCBI Taxonomy" id="3135264"/>
    <lineage>
        <taxon>Bacteria</taxon>
        <taxon>Bacillati</taxon>
        <taxon>Actinomycetota</taxon>
        <taxon>Actinomycetes</taxon>
        <taxon>Micrococcales</taxon>
        <taxon>Microbacteriaceae</taxon>
        <taxon>Microbacterium</taxon>
    </lineage>
</organism>
<dbReference type="GO" id="GO:0015926">
    <property type="term" value="F:glucosidase activity"/>
    <property type="evidence" value="ECO:0007669"/>
    <property type="project" value="InterPro"/>
</dbReference>
<dbReference type="Pfam" id="PF07745">
    <property type="entry name" value="Glyco_hydro_53"/>
    <property type="match status" value="1"/>
</dbReference>
<evidence type="ECO:0000256" key="3">
    <source>
        <dbReference type="ARBA" id="ARBA00023295"/>
    </source>
</evidence>
<dbReference type="PANTHER" id="PTHR34983">
    <property type="entry name" value="ARABINOGALACTAN ENDO-BETA-1,4-GALACTANASE A"/>
    <property type="match status" value="1"/>
</dbReference>
<sequence length="154" mass="16757">MVDGLADDFAMGVDVSTVLSLEESGVVFRDAAGQPADLFEMLAADGVNSVRVRVWNDPYDATGRGYGGGNVDVDRAVEIGERATAAGSDVRVDFHYSDFWADLAHQLAPKAWEALTLTAVLSDIATTYDKKPDSTTRSRWARSCSPVRRRRPSM</sequence>
<dbReference type="EC" id="3.2.1.89" evidence="4"/>
<dbReference type="InterPro" id="IPR017853">
    <property type="entry name" value="GH"/>
</dbReference>
<dbReference type="Gene3D" id="3.20.20.80">
    <property type="entry name" value="Glycosidases"/>
    <property type="match status" value="1"/>
</dbReference>
<feature type="region of interest" description="Disordered" evidence="5">
    <location>
        <begin position="129"/>
        <end position="154"/>
    </location>
</feature>
<reference evidence="6" key="1">
    <citation type="submission" date="2024-04" db="EMBL/GenBank/DDBJ databases">
        <authorList>
            <person name="Roder T."/>
            <person name="Oberhansli S."/>
            <person name="Kreuzer M."/>
        </authorList>
    </citation>
    <scope>NUCLEOTIDE SEQUENCE</scope>
    <source>
        <strain evidence="6">LWS13-1.2</strain>
    </source>
</reference>
<keyword evidence="3 4" id="KW-0326">Glycosidase</keyword>
<dbReference type="GO" id="GO:0045490">
    <property type="term" value="P:pectin catabolic process"/>
    <property type="evidence" value="ECO:0007669"/>
    <property type="project" value="TreeGrafter"/>
</dbReference>
<dbReference type="SUPFAM" id="SSF51445">
    <property type="entry name" value="(Trans)glycosidases"/>
    <property type="match status" value="1"/>
</dbReference>
<gene>
    <name evidence="6" type="ORF">MRBLWS13_001079</name>
</gene>
<dbReference type="GO" id="GO:0031218">
    <property type="term" value="F:arabinogalactan endo-1,4-beta-galactosidase activity"/>
    <property type="evidence" value="ECO:0007669"/>
    <property type="project" value="UniProtKB-EC"/>
</dbReference>
<dbReference type="PANTHER" id="PTHR34983:SF2">
    <property type="entry name" value="ENDO-BETA-1,4-GALACTANASE"/>
    <property type="match status" value="1"/>
</dbReference>
<proteinExistence type="inferred from homology"/>
<evidence type="ECO:0000256" key="1">
    <source>
        <dbReference type="ARBA" id="ARBA00010687"/>
    </source>
</evidence>